<evidence type="ECO:0000256" key="4">
    <source>
        <dbReference type="ARBA" id="ARBA00022490"/>
    </source>
</evidence>
<dbReference type="InterPro" id="IPR007793">
    <property type="entry name" value="DivIVA_fam"/>
</dbReference>
<gene>
    <name evidence="11" type="ORF">A2074_06955</name>
</gene>
<dbReference type="Proteomes" id="UP000178086">
    <property type="component" value="Unassembled WGS sequence"/>
</dbReference>
<accession>A0A1F2UJY8</accession>
<evidence type="ECO:0000256" key="9">
    <source>
        <dbReference type="SAM" id="Coils"/>
    </source>
</evidence>
<evidence type="ECO:0000256" key="6">
    <source>
        <dbReference type="ARBA" id="ARBA00023054"/>
    </source>
</evidence>
<keyword evidence="7" id="KW-0131">Cell cycle</keyword>
<sequence length="260" mass="30089">MKLTPLDIHHKEFHRAIRGYNEEEVDKFLDDVAEEFERVFKESIELKEQLEKAKHELDGYQGMEKTLQNTLLTAQKSAEDVTVHAKKEAELVLRDSELKAKEVIQEAYDMKRKYEATLNHLKQAEEDFRNKFKSMLESYMRIADSTAALAEIGTDIPGLNEKTRAFEERPSFVEIEKHSFAEVEKPRISLAKIDEESEEITAEENLDDFLPGSFIAETFVPDDFMSTYGDARDASKNDMPKKKNDDDFEDFGKPRDSMAF</sequence>
<evidence type="ECO:0000256" key="3">
    <source>
        <dbReference type="ARBA" id="ARBA00018787"/>
    </source>
</evidence>
<protein>
    <recommendedName>
        <fullName evidence="3">Cell wall synthesis protein Wag31</fullName>
    </recommendedName>
    <alternativeName>
        <fullName evidence="8">Antigen 84</fullName>
    </alternativeName>
</protein>
<keyword evidence="4" id="KW-0963">Cytoplasm</keyword>
<name>A0A1F2UJY8_9ACTN</name>
<feature type="region of interest" description="Disordered" evidence="10">
    <location>
        <begin position="230"/>
        <end position="260"/>
    </location>
</feature>
<comment type="caution">
    <text evidence="11">The sequence shown here is derived from an EMBL/GenBank/DDBJ whole genome shotgun (WGS) entry which is preliminary data.</text>
</comment>
<dbReference type="GO" id="GO:0051301">
    <property type="term" value="P:cell division"/>
    <property type="evidence" value="ECO:0007669"/>
    <property type="project" value="UniProtKB-KW"/>
</dbReference>
<reference evidence="11 12" key="1">
    <citation type="journal article" date="2016" name="Nat. Commun.">
        <title>Thousands of microbial genomes shed light on interconnected biogeochemical processes in an aquifer system.</title>
        <authorList>
            <person name="Anantharaman K."/>
            <person name="Brown C.T."/>
            <person name="Hug L.A."/>
            <person name="Sharon I."/>
            <person name="Castelle C.J."/>
            <person name="Probst A.J."/>
            <person name="Thomas B.C."/>
            <person name="Singh A."/>
            <person name="Wilkins M.J."/>
            <person name="Karaoz U."/>
            <person name="Brodie E.L."/>
            <person name="Williams K.H."/>
            <person name="Hubbard S.S."/>
            <person name="Banfield J.F."/>
        </authorList>
    </citation>
    <scope>NUCLEOTIDE SEQUENCE [LARGE SCALE GENOMIC DNA]</scope>
</reference>
<feature type="coiled-coil region" evidence="9">
    <location>
        <begin position="33"/>
        <end position="131"/>
    </location>
</feature>
<dbReference type="NCBIfam" id="TIGR03544">
    <property type="entry name" value="DivI1A_domain"/>
    <property type="match status" value="1"/>
</dbReference>
<dbReference type="PANTHER" id="PTHR35794">
    <property type="entry name" value="CELL DIVISION PROTEIN DIVIVA"/>
    <property type="match status" value="1"/>
</dbReference>
<comment type="similarity">
    <text evidence="2">Belongs to the DivIVA family.</text>
</comment>
<evidence type="ECO:0000313" key="11">
    <source>
        <dbReference type="EMBL" id="OFW33310.1"/>
    </source>
</evidence>
<evidence type="ECO:0000256" key="5">
    <source>
        <dbReference type="ARBA" id="ARBA00022618"/>
    </source>
</evidence>
<keyword evidence="6 9" id="KW-0175">Coiled coil</keyword>
<evidence type="ECO:0000256" key="8">
    <source>
        <dbReference type="ARBA" id="ARBA00031737"/>
    </source>
</evidence>
<evidence type="ECO:0000313" key="12">
    <source>
        <dbReference type="Proteomes" id="UP000178086"/>
    </source>
</evidence>
<dbReference type="InterPro" id="IPR019933">
    <property type="entry name" value="DivIVA_domain"/>
</dbReference>
<dbReference type="Gene3D" id="6.10.250.660">
    <property type="match status" value="1"/>
</dbReference>
<proteinExistence type="inferred from homology"/>
<dbReference type="GO" id="GO:0005737">
    <property type="term" value="C:cytoplasm"/>
    <property type="evidence" value="ECO:0007669"/>
    <property type="project" value="UniProtKB-SubCell"/>
</dbReference>
<comment type="subcellular location">
    <subcellularLocation>
        <location evidence="1">Cytoplasm</location>
    </subcellularLocation>
</comment>
<evidence type="ECO:0000256" key="7">
    <source>
        <dbReference type="ARBA" id="ARBA00023306"/>
    </source>
</evidence>
<dbReference type="PANTHER" id="PTHR35794:SF2">
    <property type="entry name" value="CELL DIVISION PROTEIN DIVIVA"/>
    <property type="match status" value="1"/>
</dbReference>
<dbReference type="AlphaFoldDB" id="A0A1F2UJY8"/>
<evidence type="ECO:0000256" key="1">
    <source>
        <dbReference type="ARBA" id="ARBA00004496"/>
    </source>
</evidence>
<dbReference type="Pfam" id="PF05103">
    <property type="entry name" value="DivIVA"/>
    <property type="match status" value="1"/>
</dbReference>
<keyword evidence="5" id="KW-0132">Cell division</keyword>
<evidence type="ECO:0000256" key="10">
    <source>
        <dbReference type="SAM" id="MobiDB-lite"/>
    </source>
</evidence>
<organism evidence="11 12">
    <name type="scientific">Candidatus Aquicultor primus</name>
    <dbReference type="NCBI Taxonomy" id="1797195"/>
    <lineage>
        <taxon>Bacteria</taxon>
        <taxon>Bacillati</taxon>
        <taxon>Actinomycetota</taxon>
        <taxon>Candidatus Aquicultoria</taxon>
        <taxon>Candidatus Aquicultorales</taxon>
        <taxon>Candidatus Aquicultoraceae</taxon>
        <taxon>Candidatus Aquicultor</taxon>
    </lineage>
</organism>
<dbReference type="EMBL" id="MELI01000070">
    <property type="protein sequence ID" value="OFW33310.1"/>
    <property type="molecule type" value="Genomic_DNA"/>
</dbReference>
<evidence type="ECO:0000256" key="2">
    <source>
        <dbReference type="ARBA" id="ARBA00009008"/>
    </source>
</evidence>